<evidence type="ECO:0000256" key="6">
    <source>
        <dbReference type="ARBA" id="ARBA00022741"/>
    </source>
</evidence>
<dbReference type="GO" id="GO:0000155">
    <property type="term" value="F:phosphorelay sensor kinase activity"/>
    <property type="evidence" value="ECO:0007669"/>
    <property type="project" value="InterPro"/>
</dbReference>
<dbReference type="Gene3D" id="2.60.120.10">
    <property type="entry name" value="Jelly Rolls"/>
    <property type="match status" value="1"/>
</dbReference>
<protein>
    <recommendedName>
        <fullName evidence="18">Histidine kinase</fullName>
    </recommendedName>
</protein>
<dbReference type="InterPro" id="IPR018771">
    <property type="entry name" value="PocR_dom"/>
</dbReference>
<feature type="domain" description="Cupin type-2" evidence="14">
    <location>
        <begin position="33"/>
        <end position="100"/>
    </location>
</feature>
<dbReference type="InterPro" id="IPR013096">
    <property type="entry name" value="Cupin_2"/>
</dbReference>
<keyword evidence="10" id="KW-0902">Two-component regulatory system</keyword>
<sequence length="528" mass="60386">MAKKNIQELEWGEIEWIYEPESENSQNAMNIGIVTIYPNSSQNKHIHYGDEQVLYVLSGVGKQLIGDKISHIQAGSLHHIEVGSIHETINLGDEPIKELLISIPVHRDQNLPIPRKTQSMIVEGSLSENRVTVNEEIGYIYNGIIELLKIPVAIFDEEGNTVITGRYYPELCREKCGIEENVKKCPIYQMRDEYTPPYYSDPSAYVCPYGLTIFIMPIVFDNRVIGLIKGGHIRTSQIDMHINQYTQIKKNILGEAAYAAMHIVPKGTVNAILQQIKKLSKNIANYYLFKNTAVALNKQEEIIQDIVRNESILEESLKTAKDKALNIQIGNHFLFNTLNAIAGLAVKEKADKTYEAIIDLSKLMRYTLKNNSYFVYLQEEVEYLKNYINLQQLRYGNRLKVYFNVSGDTSRKKIPFNCLQPIVENCFIHGFKNMKEGMEIRITAEMQEDKLTLQIMDNGRGMDSDLQNYVYDKLQEDKKQGFSGLMMVYEKLDLLFEGQFTFLIESELGLGTRVTISLPDKVSSMDSQ</sequence>
<evidence type="ECO:0000256" key="11">
    <source>
        <dbReference type="ARBA" id="ARBA00023136"/>
    </source>
</evidence>
<evidence type="ECO:0008006" key="18">
    <source>
        <dbReference type="Google" id="ProtNLM"/>
    </source>
</evidence>
<keyword evidence="2" id="KW-1003">Cell membrane</keyword>
<evidence type="ECO:0000256" key="4">
    <source>
        <dbReference type="ARBA" id="ARBA00022679"/>
    </source>
</evidence>
<keyword evidence="9" id="KW-1133">Transmembrane helix</keyword>
<feature type="domain" description="PocR" evidence="15">
    <location>
        <begin position="136"/>
        <end position="285"/>
    </location>
</feature>
<dbReference type="InterPro" id="IPR003594">
    <property type="entry name" value="HATPase_dom"/>
</dbReference>
<dbReference type="PANTHER" id="PTHR34220">
    <property type="entry name" value="SENSOR HISTIDINE KINASE YPDA"/>
    <property type="match status" value="1"/>
</dbReference>
<evidence type="ECO:0000259" key="13">
    <source>
        <dbReference type="Pfam" id="PF06580"/>
    </source>
</evidence>
<dbReference type="PANTHER" id="PTHR34220:SF11">
    <property type="entry name" value="SENSOR PROTEIN KINASE HPTS"/>
    <property type="match status" value="1"/>
</dbReference>
<keyword evidence="4" id="KW-0808">Transferase</keyword>
<keyword evidence="8" id="KW-0067">ATP-binding</keyword>
<name>A0A1D8GG44_9FIRM</name>
<evidence type="ECO:0000259" key="15">
    <source>
        <dbReference type="Pfam" id="PF10114"/>
    </source>
</evidence>
<dbReference type="RefSeq" id="WP_069976018.1">
    <property type="nucleotide sequence ID" value="NZ_CP017269.1"/>
</dbReference>
<evidence type="ECO:0000256" key="8">
    <source>
        <dbReference type="ARBA" id="ARBA00022840"/>
    </source>
</evidence>
<evidence type="ECO:0000256" key="1">
    <source>
        <dbReference type="ARBA" id="ARBA00004651"/>
    </source>
</evidence>
<evidence type="ECO:0000313" key="17">
    <source>
        <dbReference type="Proteomes" id="UP000095743"/>
    </source>
</evidence>
<evidence type="ECO:0000256" key="2">
    <source>
        <dbReference type="ARBA" id="ARBA00022475"/>
    </source>
</evidence>
<keyword evidence="5" id="KW-0812">Transmembrane</keyword>
<dbReference type="SUPFAM" id="SSF55874">
    <property type="entry name" value="ATPase domain of HSP90 chaperone/DNA topoisomerase II/histidine kinase"/>
    <property type="match status" value="1"/>
</dbReference>
<dbReference type="Pfam" id="PF10114">
    <property type="entry name" value="PocR"/>
    <property type="match status" value="1"/>
</dbReference>
<feature type="domain" description="Signal transduction histidine kinase internal region" evidence="13">
    <location>
        <begin position="323"/>
        <end position="399"/>
    </location>
</feature>
<keyword evidence="3" id="KW-0597">Phosphoprotein</keyword>
<evidence type="ECO:0000313" key="16">
    <source>
        <dbReference type="EMBL" id="AOT69878.1"/>
    </source>
</evidence>
<dbReference type="Pfam" id="PF02518">
    <property type="entry name" value="HATPase_c"/>
    <property type="match status" value="1"/>
</dbReference>
<keyword evidence="17" id="KW-1185">Reference proteome</keyword>
<evidence type="ECO:0000256" key="5">
    <source>
        <dbReference type="ARBA" id="ARBA00022692"/>
    </source>
</evidence>
<dbReference type="InterPro" id="IPR010559">
    <property type="entry name" value="Sig_transdc_His_kin_internal"/>
</dbReference>
<dbReference type="KEGG" id="gfe:Gferi_09975"/>
<evidence type="ECO:0000259" key="14">
    <source>
        <dbReference type="Pfam" id="PF07883"/>
    </source>
</evidence>
<evidence type="ECO:0000256" key="3">
    <source>
        <dbReference type="ARBA" id="ARBA00022553"/>
    </source>
</evidence>
<keyword evidence="7" id="KW-0418">Kinase</keyword>
<dbReference type="Gene3D" id="3.30.565.10">
    <property type="entry name" value="Histidine kinase-like ATPase, C-terminal domain"/>
    <property type="match status" value="1"/>
</dbReference>
<accession>A0A1D8GG44</accession>
<feature type="domain" description="Histidine kinase/HSP90-like ATPase" evidence="12">
    <location>
        <begin position="419"/>
        <end position="520"/>
    </location>
</feature>
<dbReference type="InterPro" id="IPR011051">
    <property type="entry name" value="RmlC_Cupin_sf"/>
</dbReference>
<proteinExistence type="predicted"/>
<dbReference type="InterPro" id="IPR036890">
    <property type="entry name" value="HATPase_C_sf"/>
</dbReference>
<dbReference type="STRING" id="1424294.Gferi_09975"/>
<keyword evidence="11" id="KW-0472">Membrane</keyword>
<evidence type="ECO:0000256" key="10">
    <source>
        <dbReference type="ARBA" id="ARBA00023012"/>
    </source>
</evidence>
<gene>
    <name evidence="16" type="ORF">Gferi_09975</name>
</gene>
<dbReference type="InterPro" id="IPR050640">
    <property type="entry name" value="Bact_2-comp_sensor_kinase"/>
</dbReference>
<dbReference type="Pfam" id="PF07883">
    <property type="entry name" value="Cupin_2"/>
    <property type="match status" value="1"/>
</dbReference>
<evidence type="ECO:0000259" key="12">
    <source>
        <dbReference type="Pfam" id="PF02518"/>
    </source>
</evidence>
<dbReference type="Pfam" id="PF06580">
    <property type="entry name" value="His_kinase"/>
    <property type="match status" value="1"/>
</dbReference>
<organism evidence="16 17">
    <name type="scientific">Geosporobacter ferrireducens</name>
    <dbReference type="NCBI Taxonomy" id="1424294"/>
    <lineage>
        <taxon>Bacteria</taxon>
        <taxon>Bacillati</taxon>
        <taxon>Bacillota</taxon>
        <taxon>Clostridia</taxon>
        <taxon>Peptostreptococcales</taxon>
        <taxon>Thermotaleaceae</taxon>
        <taxon>Geosporobacter</taxon>
    </lineage>
</organism>
<dbReference type="GO" id="GO:0005524">
    <property type="term" value="F:ATP binding"/>
    <property type="evidence" value="ECO:0007669"/>
    <property type="project" value="UniProtKB-KW"/>
</dbReference>
<reference evidence="16 17" key="1">
    <citation type="submission" date="2016-09" db="EMBL/GenBank/DDBJ databases">
        <title>Genomic analysis reveals versatility of anaerobic energy metabolism of Geosporobacter ferrireducens IRF9 of phylum Firmicutes.</title>
        <authorList>
            <person name="Kim S.-J."/>
        </authorList>
    </citation>
    <scope>NUCLEOTIDE SEQUENCE [LARGE SCALE GENOMIC DNA]</scope>
    <source>
        <strain evidence="16 17">IRF9</strain>
    </source>
</reference>
<comment type="subcellular location">
    <subcellularLocation>
        <location evidence="1">Cell membrane</location>
        <topology evidence="1">Multi-pass membrane protein</topology>
    </subcellularLocation>
</comment>
<evidence type="ECO:0000256" key="9">
    <source>
        <dbReference type="ARBA" id="ARBA00022989"/>
    </source>
</evidence>
<dbReference type="SUPFAM" id="SSF51182">
    <property type="entry name" value="RmlC-like cupins"/>
    <property type="match status" value="1"/>
</dbReference>
<dbReference type="Proteomes" id="UP000095743">
    <property type="component" value="Chromosome"/>
</dbReference>
<keyword evidence="6" id="KW-0547">Nucleotide-binding</keyword>
<dbReference type="GO" id="GO:0005886">
    <property type="term" value="C:plasma membrane"/>
    <property type="evidence" value="ECO:0007669"/>
    <property type="project" value="UniProtKB-SubCell"/>
</dbReference>
<dbReference type="AlphaFoldDB" id="A0A1D8GG44"/>
<evidence type="ECO:0000256" key="7">
    <source>
        <dbReference type="ARBA" id="ARBA00022777"/>
    </source>
</evidence>
<dbReference type="EMBL" id="CP017269">
    <property type="protein sequence ID" value="AOT69878.1"/>
    <property type="molecule type" value="Genomic_DNA"/>
</dbReference>
<dbReference type="InterPro" id="IPR014710">
    <property type="entry name" value="RmlC-like_jellyroll"/>
</dbReference>